<evidence type="ECO:0000256" key="1">
    <source>
        <dbReference type="ARBA" id="ARBA00022741"/>
    </source>
</evidence>
<dbReference type="Proteomes" id="UP000015543">
    <property type="component" value="Chromosome"/>
</dbReference>
<keyword evidence="1" id="KW-0547">Nucleotide-binding</keyword>
<dbReference type="RefSeq" id="WP_020962509.1">
    <property type="nucleotide sequence ID" value="NC_022093.1"/>
</dbReference>
<name>S5ZDU0_9CREN</name>
<dbReference type="InterPro" id="IPR036265">
    <property type="entry name" value="HIT-like_sf"/>
</dbReference>
<dbReference type="OrthoDB" id="26806at2157"/>
<keyword evidence="5" id="KW-1185">Reference proteome</keyword>
<dbReference type="CDD" id="cd01275">
    <property type="entry name" value="FHIT"/>
    <property type="match status" value="1"/>
</dbReference>
<dbReference type="AlphaFoldDB" id="S5ZDU0"/>
<keyword evidence="4" id="KW-0378">Hydrolase</keyword>
<evidence type="ECO:0000313" key="4">
    <source>
        <dbReference type="EMBL" id="AGT35203.1"/>
    </source>
</evidence>
<dbReference type="eggNOG" id="arCOG00419">
    <property type="taxonomic scope" value="Archaea"/>
</dbReference>
<organism evidence="4 5">
    <name type="scientific">Thermofilum adornatum</name>
    <dbReference type="NCBI Taxonomy" id="1365176"/>
    <lineage>
        <taxon>Archaea</taxon>
        <taxon>Thermoproteota</taxon>
        <taxon>Thermoprotei</taxon>
        <taxon>Thermofilales</taxon>
        <taxon>Thermofilaceae</taxon>
        <taxon>Thermofilum</taxon>
    </lineage>
</organism>
<dbReference type="GeneID" id="16573495"/>
<dbReference type="PANTHER" id="PTHR42997:SF1">
    <property type="entry name" value="AP-4-A PHOSPHORYLASE"/>
    <property type="match status" value="1"/>
</dbReference>
<dbReference type="SUPFAM" id="SSF54197">
    <property type="entry name" value="HIT-like"/>
    <property type="match status" value="1"/>
</dbReference>
<dbReference type="GO" id="GO:0016787">
    <property type="term" value="F:hydrolase activity"/>
    <property type="evidence" value="ECO:0007669"/>
    <property type="project" value="UniProtKB-KW"/>
</dbReference>
<proteinExistence type="predicted"/>
<protein>
    <submittedName>
        <fullName evidence="4">HIT family hydrolase</fullName>
    </submittedName>
</protein>
<accession>S5ZDU0</accession>
<gene>
    <name evidence="4" type="ORF">N186_04255</name>
</gene>
<dbReference type="InterPro" id="IPR052908">
    <property type="entry name" value="AP-4-A_phosphorylase"/>
</dbReference>
<evidence type="ECO:0000313" key="5">
    <source>
        <dbReference type="Proteomes" id="UP000015543"/>
    </source>
</evidence>
<evidence type="ECO:0000256" key="2">
    <source>
        <dbReference type="PROSITE-ProRule" id="PRU00464"/>
    </source>
</evidence>
<dbReference type="PANTHER" id="PTHR42997">
    <property type="entry name" value="HIT FAMILY HYDROLASE"/>
    <property type="match status" value="1"/>
</dbReference>
<dbReference type="EMBL" id="CP006646">
    <property type="protein sequence ID" value="AGT35203.1"/>
    <property type="molecule type" value="Genomic_DNA"/>
</dbReference>
<dbReference type="InterPro" id="IPR039383">
    <property type="entry name" value="FHIT"/>
</dbReference>
<dbReference type="InterPro" id="IPR011146">
    <property type="entry name" value="HIT-like"/>
</dbReference>
<dbReference type="Pfam" id="PF01230">
    <property type="entry name" value="HIT"/>
    <property type="match status" value="1"/>
</dbReference>
<dbReference type="HOGENOM" id="CLU_056776_1_2_2"/>
<feature type="short sequence motif" description="Histidine triad motif" evidence="2">
    <location>
        <begin position="120"/>
        <end position="124"/>
    </location>
</feature>
<dbReference type="GO" id="GO:0000166">
    <property type="term" value="F:nucleotide binding"/>
    <property type="evidence" value="ECO:0007669"/>
    <property type="project" value="UniProtKB-KW"/>
</dbReference>
<feature type="domain" description="HIT" evidence="3">
    <location>
        <begin position="25"/>
        <end position="135"/>
    </location>
</feature>
<reference evidence="4 5" key="1">
    <citation type="journal article" date="2013" name="Genome Announc.">
        <title>Complete Genomic Sequence of 'Thermofilum adornatus' Strain 1910bT, a Hyperthermophilic Anaerobic Organotrophic Crenarchaeon.</title>
        <authorList>
            <person name="Dominova I.N."/>
            <person name="Kublanov I.V."/>
            <person name="Podosokorskaya O.A."/>
            <person name="Derbikova K.S."/>
            <person name="Patrushev M.V."/>
            <person name="Toshchakov S.V."/>
        </authorList>
    </citation>
    <scope>NUCLEOTIDE SEQUENCE [LARGE SCALE GENOMIC DNA]</scope>
    <source>
        <strain evidence="5">1910b</strain>
    </source>
</reference>
<dbReference type="KEGG" id="thb:N186_04255"/>
<evidence type="ECO:0000259" key="3">
    <source>
        <dbReference type="PROSITE" id="PS51084"/>
    </source>
</evidence>
<dbReference type="PROSITE" id="PS51084">
    <property type="entry name" value="HIT_2"/>
    <property type="match status" value="1"/>
</dbReference>
<sequence length="170" mass="19220">MDTLFAPWRMAYIEYAKVGKEQGCFICNATKSDNLEENLVLYKGKHVIILMNKFPYNTGHLLIAPNRHVADFAQLSDEELLALSKALVQSIEVIKRAFSPDGFNIGVNLGRVAGAGLESHLHIHVVPRWNGDTNFMPVIADTKVIPEALKDTYRKLIKHVEIFKTFETMH</sequence>
<dbReference type="Gene3D" id="3.30.428.10">
    <property type="entry name" value="HIT-like"/>
    <property type="match status" value="1"/>
</dbReference>
<dbReference type="PATRIC" id="fig|1365176.7.peg.834"/>